<dbReference type="InterPro" id="IPR015424">
    <property type="entry name" value="PyrdxlP-dep_Trfase"/>
</dbReference>
<dbReference type="Pfam" id="PF00266">
    <property type="entry name" value="Aminotran_5"/>
    <property type="match status" value="1"/>
</dbReference>
<evidence type="ECO:0000259" key="2">
    <source>
        <dbReference type="Pfam" id="PF00266"/>
    </source>
</evidence>
<sequence length="92" mass="10107">LSSIKGIKIYHGAIDATGVISFSHESVHAHDIAGFLGDRGVCVRAGHHCTQILHKHRLNIPASVRVSFGIYNDENDAQKCLNLIREAIENYS</sequence>
<dbReference type="Gene3D" id="3.90.1150.10">
    <property type="entry name" value="Aspartate Aminotransferase, domain 1"/>
    <property type="match status" value="1"/>
</dbReference>
<keyword evidence="3" id="KW-0032">Aminotransferase</keyword>
<evidence type="ECO:0000313" key="3">
    <source>
        <dbReference type="EMBL" id="MCA9381432.1"/>
    </source>
</evidence>
<evidence type="ECO:0000256" key="1">
    <source>
        <dbReference type="ARBA" id="ARBA00022898"/>
    </source>
</evidence>
<dbReference type="InterPro" id="IPR015422">
    <property type="entry name" value="PyrdxlP-dep_Trfase_small"/>
</dbReference>
<keyword evidence="1" id="KW-0663">Pyridoxal phosphate</keyword>
<dbReference type="SUPFAM" id="SSF53383">
    <property type="entry name" value="PLP-dependent transferases"/>
    <property type="match status" value="1"/>
</dbReference>
<proteinExistence type="predicted"/>
<dbReference type="AlphaFoldDB" id="A0A955RGN8"/>
<gene>
    <name evidence="3" type="ORF">KC678_04155</name>
</gene>
<dbReference type="GO" id="GO:0008483">
    <property type="term" value="F:transaminase activity"/>
    <property type="evidence" value="ECO:0007669"/>
    <property type="project" value="UniProtKB-KW"/>
</dbReference>
<protein>
    <submittedName>
        <fullName evidence="3">Aminotransferase class V-fold PLP-dependent enzyme</fullName>
    </submittedName>
</protein>
<feature type="domain" description="Aminotransferase class V" evidence="2">
    <location>
        <begin position="1"/>
        <end position="78"/>
    </location>
</feature>
<accession>A0A955RGN8</accession>
<reference evidence="3" key="1">
    <citation type="submission" date="2020-04" db="EMBL/GenBank/DDBJ databases">
        <authorList>
            <person name="Zhang T."/>
        </authorList>
    </citation>
    <scope>NUCLEOTIDE SEQUENCE</scope>
    <source>
        <strain evidence="3">HKST-UBA13</strain>
    </source>
</reference>
<evidence type="ECO:0000313" key="4">
    <source>
        <dbReference type="Proteomes" id="UP000775877"/>
    </source>
</evidence>
<comment type="caution">
    <text evidence="3">The sequence shown here is derived from an EMBL/GenBank/DDBJ whole genome shotgun (WGS) entry which is preliminary data.</text>
</comment>
<reference evidence="3" key="2">
    <citation type="journal article" date="2021" name="Microbiome">
        <title>Successional dynamics and alternative stable states in a saline activated sludge microbial community over 9 years.</title>
        <authorList>
            <person name="Wang Y."/>
            <person name="Ye J."/>
            <person name="Ju F."/>
            <person name="Liu L."/>
            <person name="Boyd J.A."/>
            <person name="Deng Y."/>
            <person name="Parks D.H."/>
            <person name="Jiang X."/>
            <person name="Yin X."/>
            <person name="Woodcroft B.J."/>
            <person name="Tyson G.W."/>
            <person name="Hugenholtz P."/>
            <person name="Polz M.F."/>
            <person name="Zhang T."/>
        </authorList>
    </citation>
    <scope>NUCLEOTIDE SEQUENCE</scope>
    <source>
        <strain evidence="3">HKST-UBA13</strain>
    </source>
</reference>
<name>A0A955RGN8_9BACT</name>
<dbReference type="PANTHER" id="PTHR43586:SF8">
    <property type="entry name" value="CYSTEINE DESULFURASE 1, CHLOROPLASTIC"/>
    <property type="match status" value="1"/>
</dbReference>
<organism evidence="3 4">
    <name type="scientific">Candidatus Dojkabacteria bacterium</name>
    <dbReference type="NCBI Taxonomy" id="2099670"/>
    <lineage>
        <taxon>Bacteria</taxon>
        <taxon>Candidatus Dojkabacteria</taxon>
    </lineage>
</organism>
<dbReference type="EMBL" id="JAGQLJ010000100">
    <property type="protein sequence ID" value="MCA9381432.1"/>
    <property type="molecule type" value="Genomic_DNA"/>
</dbReference>
<keyword evidence="3" id="KW-0808">Transferase</keyword>
<dbReference type="InterPro" id="IPR000192">
    <property type="entry name" value="Aminotrans_V_dom"/>
</dbReference>
<feature type="non-terminal residue" evidence="3">
    <location>
        <position position="1"/>
    </location>
</feature>
<dbReference type="Proteomes" id="UP000775877">
    <property type="component" value="Unassembled WGS sequence"/>
</dbReference>
<dbReference type="PANTHER" id="PTHR43586">
    <property type="entry name" value="CYSTEINE DESULFURASE"/>
    <property type="match status" value="1"/>
</dbReference>